<keyword evidence="11" id="KW-0966">Cell projection</keyword>
<evidence type="ECO:0000256" key="3">
    <source>
        <dbReference type="ARBA" id="ARBA00022475"/>
    </source>
</evidence>
<dbReference type="RefSeq" id="WP_010965150.1">
    <property type="nucleotide sequence ID" value="NC_003030.1"/>
</dbReference>
<reference evidence="11 12" key="1">
    <citation type="journal article" date="2001" name="J. Bacteriol.">
        <title>Genome sequence and comparative analysis of the solvent-producing bacterium Clostridium acetobutylicum.</title>
        <authorList>
            <person name="Nolling J."/>
            <person name="Breton G."/>
            <person name="Omelchenko M.V."/>
            <person name="Makarova K.S."/>
            <person name="Zeng Q."/>
            <person name="Gibson R."/>
            <person name="Lee H.M."/>
            <person name="Dubois J."/>
            <person name="Qiu D."/>
            <person name="Hitti J."/>
            <person name="Wolf Y.I."/>
            <person name="Tatusov R.L."/>
            <person name="Sabathe F."/>
            <person name="Doucette-Stamm L."/>
            <person name="Soucaille P."/>
            <person name="Daly M.J."/>
            <person name="Bennett G.N."/>
            <person name="Koonin E.V."/>
            <person name="Smith D.R."/>
        </authorList>
    </citation>
    <scope>NUCLEOTIDE SEQUENCE [LARGE SCALE GENOMIC DNA]</scope>
    <source>
        <strain evidence="12">ATCC 824 / DSM 792 / JCM 1419 / LMG 5710 / VKM B-1787</strain>
    </source>
</reference>
<dbReference type="PIR" id="F97127">
    <property type="entry name" value="F97127"/>
</dbReference>
<feature type="region of interest" description="Disordered" evidence="8">
    <location>
        <begin position="73"/>
        <end position="92"/>
    </location>
</feature>
<proteinExistence type="inferred from homology"/>
<evidence type="ECO:0000256" key="9">
    <source>
        <dbReference type="SAM" id="Phobius"/>
    </source>
</evidence>
<dbReference type="Pfam" id="PF13677">
    <property type="entry name" value="MotB_plug"/>
    <property type="match status" value="1"/>
</dbReference>
<keyword evidence="3" id="KW-1003">Cell membrane</keyword>
<dbReference type="GeneID" id="44998337"/>
<evidence type="ECO:0000313" key="12">
    <source>
        <dbReference type="Proteomes" id="UP000000814"/>
    </source>
</evidence>
<dbReference type="InterPro" id="IPR036737">
    <property type="entry name" value="OmpA-like_sf"/>
</dbReference>
<name>Q97I11_CLOAB</name>
<feature type="transmembrane region" description="Helical" evidence="9">
    <location>
        <begin position="20"/>
        <end position="39"/>
    </location>
</feature>
<dbReference type="HOGENOM" id="CLU_016890_0_1_9"/>
<evidence type="ECO:0000256" key="1">
    <source>
        <dbReference type="ARBA" id="ARBA00004162"/>
    </source>
</evidence>
<comment type="similarity">
    <text evidence="2">Belongs to the MotB family.</text>
</comment>
<evidence type="ECO:0000256" key="2">
    <source>
        <dbReference type="ARBA" id="ARBA00008914"/>
    </source>
</evidence>
<keyword evidence="12" id="KW-1185">Reference proteome</keyword>
<feature type="domain" description="OmpA-like" evidence="10">
    <location>
        <begin position="125"/>
        <end position="246"/>
    </location>
</feature>
<dbReference type="KEGG" id="cac:CA_C1845"/>
<dbReference type="SUPFAM" id="SSF103088">
    <property type="entry name" value="OmpA-like"/>
    <property type="match status" value="1"/>
</dbReference>
<keyword evidence="11" id="KW-0282">Flagellum</keyword>
<keyword evidence="11" id="KW-0969">Cilium</keyword>
<dbReference type="EMBL" id="AE001437">
    <property type="protein sequence ID" value="AAK79809.1"/>
    <property type="molecule type" value="Genomic_DNA"/>
</dbReference>
<dbReference type="eggNOG" id="COG1360">
    <property type="taxonomic scope" value="Bacteria"/>
</dbReference>
<evidence type="ECO:0000259" key="10">
    <source>
        <dbReference type="PROSITE" id="PS51123"/>
    </source>
</evidence>
<evidence type="ECO:0000256" key="7">
    <source>
        <dbReference type="PROSITE-ProRule" id="PRU00473"/>
    </source>
</evidence>
<dbReference type="CDD" id="cd07185">
    <property type="entry name" value="OmpA_C-like"/>
    <property type="match status" value="1"/>
</dbReference>
<comment type="subcellular location">
    <subcellularLocation>
        <location evidence="1">Cell membrane</location>
        <topology evidence="1">Single-pass membrane protein</topology>
    </subcellularLocation>
</comment>
<dbReference type="Proteomes" id="UP000000814">
    <property type="component" value="Chromosome"/>
</dbReference>
<dbReference type="PATRIC" id="fig|272562.8.peg.2049"/>
<accession>Q97I11</accession>
<dbReference type="AlphaFoldDB" id="Q97I11"/>
<sequence>MSKKKKEHHEEHVDETWLIPYADMLTLLLALFIVMFAMSKVDNKKLQKMSQEFSAIFSSGKGVLVESGTGNGVVSSMKESTPSNAQSESNNSKIEQDMMNEIKKNIDQKVAENGYTDKIKSKITEEGLAISIQDIILFRSGDSTVLANIQPMLIEISKMIHSLDNNIKVTGHTDNIPIATETFHSNWELSASRALNVMKFMVTSGGVDEKRFSIQAYGEYSPEETNSTEQGRARNRRVEIFILRKYSLTSNGNK</sequence>
<evidence type="ECO:0000256" key="5">
    <source>
        <dbReference type="ARBA" id="ARBA00022989"/>
    </source>
</evidence>
<evidence type="ECO:0000313" key="11">
    <source>
        <dbReference type="EMBL" id="AAK79809.1"/>
    </source>
</evidence>
<keyword evidence="5 9" id="KW-1133">Transmembrane helix</keyword>
<dbReference type="GO" id="GO:0005886">
    <property type="term" value="C:plasma membrane"/>
    <property type="evidence" value="ECO:0007669"/>
    <property type="project" value="UniProtKB-SubCell"/>
</dbReference>
<keyword evidence="4 9" id="KW-0812">Transmembrane</keyword>
<evidence type="ECO:0000256" key="6">
    <source>
        <dbReference type="ARBA" id="ARBA00023136"/>
    </source>
</evidence>
<dbReference type="Gene3D" id="3.30.1330.60">
    <property type="entry name" value="OmpA-like domain"/>
    <property type="match status" value="1"/>
</dbReference>
<protein>
    <submittedName>
        <fullName evidence="11">Flagellar motor protein MotB</fullName>
    </submittedName>
</protein>
<organism evidence="11 12">
    <name type="scientific">Clostridium acetobutylicum (strain ATCC 824 / DSM 792 / JCM 1419 / IAM 19013 / LMG 5710 / NBRC 13948 / NRRL B-527 / VKM B-1787 / 2291 / W)</name>
    <dbReference type="NCBI Taxonomy" id="272562"/>
    <lineage>
        <taxon>Bacteria</taxon>
        <taxon>Bacillati</taxon>
        <taxon>Bacillota</taxon>
        <taxon>Clostridia</taxon>
        <taxon>Eubacteriales</taxon>
        <taxon>Clostridiaceae</taxon>
        <taxon>Clostridium</taxon>
    </lineage>
</organism>
<dbReference type="PANTHER" id="PTHR30329">
    <property type="entry name" value="STATOR ELEMENT OF FLAGELLAR MOTOR COMPLEX"/>
    <property type="match status" value="1"/>
</dbReference>
<keyword evidence="6 7" id="KW-0472">Membrane</keyword>
<dbReference type="OrthoDB" id="9815217at2"/>
<dbReference type="PROSITE" id="PS51123">
    <property type="entry name" value="OMPA_2"/>
    <property type="match status" value="1"/>
</dbReference>
<evidence type="ECO:0000256" key="4">
    <source>
        <dbReference type="ARBA" id="ARBA00022692"/>
    </source>
</evidence>
<evidence type="ECO:0000256" key="8">
    <source>
        <dbReference type="SAM" id="MobiDB-lite"/>
    </source>
</evidence>
<dbReference type="InterPro" id="IPR006665">
    <property type="entry name" value="OmpA-like"/>
</dbReference>
<dbReference type="InterPro" id="IPR025713">
    <property type="entry name" value="MotB-like_N_dom"/>
</dbReference>
<dbReference type="InterPro" id="IPR050330">
    <property type="entry name" value="Bact_OuterMem_StrucFunc"/>
</dbReference>
<dbReference type="PANTHER" id="PTHR30329:SF21">
    <property type="entry name" value="LIPOPROTEIN YIAD-RELATED"/>
    <property type="match status" value="1"/>
</dbReference>
<dbReference type="STRING" id="272562.CA_C1845"/>
<dbReference type="Pfam" id="PF00691">
    <property type="entry name" value="OmpA"/>
    <property type="match status" value="1"/>
</dbReference>
<gene>
    <name evidence="11" type="primary">motB</name>
    <name evidence="11" type="ordered locus">CA_C1845</name>
</gene>